<dbReference type="Proteomes" id="UP000838412">
    <property type="component" value="Chromosome 16"/>
</dbReference>
<protein>
    <submittedName>
        <fullName evidence="1">Hypp8286 protein</fullName>
    </submittedName>
</protein>
<reference evidence="1" key="1">
    <citation type="submission" date="2022-01" db="EMBL/GenBank/DDBJ databases">
        <authorList>
            <person name="Braso-Vives M."/>
        </authorList>
    </citation>
    <scope>NUCLEOTIDE SEQUENCE</scope>
</reference>
<proteinExistence type="predicted"/>
<accession>A0A8J9Z860</accession>
<evidence type="ECO:0000313" key="1">
    <source>
        <dbReference type="EMBL" id="CAH1248599.1"/>
    </source>
</evidence>
<gene>
    <name evidence="1" type="primary">Hypp8286</name>
    <name evidence="1" type="ORF">BLAG_LOCUS9921</name>
</gene>
<dbReference type="AlphaFoldDB" id="A0A8J9Z860"/>
<sequence>MSCSHVAKYKEWCEDRGVDSNHVFADSSEANFESNLVPDLPSEECEHGHDRDPVAQQWTQHVGVCIYTRYANITYYPAPDGQRLPRVVYYRPTVGECVCRHQYDGAADLLHNIDNSPAAMEDLPVVTGWRHSERVFIDCAKSRRLLLRYSGKVSSGKSSGKSDISEAEMKDLQDKLDQCGRSDVTILMKRYGAQVDLSGTKGAGMYGTVEVTITSLSVLMKIFSGTRSDGRNFLLKMHFDMFLLYVYVSRDT</sequence>
<dbReference type="EMBL" id="OV696701">
    <property type="protein sequence ID" value="CAH1248599.1"/>
    <property type="molecule type" value="Genomic_DNA"/>
</dbReference>
<name>A0A8J9Z860_BRALA</name>
<keyword evidence="2" id="KW-1185">Reference proteome</keyword>
<evidence type="ECO:0000313" key="2">
    <source>
        <dbReference type="Proteomes" id="UP000838412"/>
    </source>
</evidence>
<organism evidence="1 2">
    <name type="scientific">Branchiostoma lanceolatum</name>
    <name type="common">Common lancelet</name>
    <name type="synonym">Amphioxus lanceolatum</name>
    <dbReference type="NCBI Taxonomy" id="7740"/>
    <lineage>
        <taxon>Eukaryota</taxon>
        <taxon>Metazoa</taxon>
        <taxon>Chordata</taxon>
        <taxon>Cephalochordata</taxon>
        <taxon>Leptocardii</taxon>
        <taxon>Amphioxiformes</taxon>
        <taxon>Branchiostomatidae</taxon>
        <taxon>Branchiostoma</taxon>
    </lineage>
</organism>